<dbReference type="InterPro" id="IPR008040">
    <property type="entry name" value="Hydant_A_N"/>
</dbReference>
<sequence length="674" mass="72414">MHLVLGIDTGGTYTDAVLYDTETGRVVASGKAQTTRDDLSVGINAVMDALPPDLLKQIESLSLSTTLATNACVEDKGGRAKLIFIGAERPVVEETGAKYGLPPAGEIFFLDAEIQFDGTVAREPDWDAFLRDIPPFLEGADSLAVVSFQGIKNPTLEQKAKKLLLDHFGMFTVCGHELFWSLNYIKRGASTLLNARLIPVITDFLAAIHKNLESRGISVPIVIVRSDGTLMSEEFSLERPVETILCGPAASVLGGVALSGAENCAIVDMGGTTTDIALVKKGVPVKGDGGVSIGKWDTFVDSVYIHTIGLGGDSWVKLAKPGEQADGLEIGPQRVMPLCAAAARWPWVRENLADLVERMPVSTHPLHEFFCLVRDISGDSHYTAQEQAVCQALQKGAMRIDKLAEAAGADLYTLNTKRLESEGLILRCGFTPTDAMHIRGDFTRFDGEASRLAAEFLSHQLEITPDGFCARVANRVKKQLFLHVIQAMLENLSPAFRKEGLNGGLARIIEAAWDNQDAPSPLLHFFPRTKMTLVGIGASTHLFLPDVAKALGAECIIPENAAVANALGAVTGRVSATVTAQILPAGTSEEDGCYICTPRQRIFTEDYENAFLLAEETARKEAEEEARRRGAKGEILVTSHDSSQSARVGQEAVNSHDLILTESVTATASGSAGF</sequence>
<feature type="domain" description="Hydantoinase A/oxoprolinase" evidence="2">
    <location>
        <begin position="187"/>
        <end position="322"/>
    </location>
</feature>
<accession>A0A9D1JZK5</accession>
<dbReference type="Gene3D" id="3.30.420.40">
    <property type="match status" value="1"/>
</dbReference>
<dbReference type="PANTHER" id="PTHR11365">
    <property type="entry name" value="5-OXOPROLINASE RELATED"/>
    <property type="match status" value="1"/>
</dbReference>
<dbReference type="InterPro" id="IPR043129">
    <property type="entry name" value="ATPase_NBD"/>
</dbReference>
<gene>
    <name evidence="4" type="ORF">IAB51_06025</name>
</gene>
<dbReference type="Pfam" id="PF05378">
    <property type="entry name" value="Hydant_A_N"/>
    <property type="match status" value="1"/>
</dbReference>
<reference evidence="4" key="2">
    <citation type="journal article" date="2021" name="PeerJ">
        <title>Extensive microbial diversity within the chicken gut microbiome revealed by metagenomics and culture.</title>
        <authorList>
            <person name="Gilroy R."/>
            <person name="Ravi A."/>
            <person name="Getino M."/>
            <person name="Pursley I."/>
            <person name="Horton D.L."/>
            <person name="Alikhan N.F."/>
            <person name="Baker D."/>
            <person name="Gharbi K."/>
            <person name="Hall N."/>
            <person name="Watson M."/>
            <person name="Adriaenssens E.M."/>
            <person name="Foster-Nyarko E."/>
            <person name="Jarju S."/>
            <person name="Secka A."/>
            <person name="Antonio M."/>
            <person name="Oren A."/>
            <person name="Chaudhuri R.R."/>
            <person name="La Ragione R."/>
            <person name="Hildebrand F."/>
            <person name="Pallen M.J."/>
        </authorList>
    </citation>
    <scope>NUCLEOTIDE SEQUENCE</scope>
    <source>
        <strain evidence="4">CHK199-13235</strain>
    </source>
</reference>
<comment type="caution">
    <text evidence="4">The sequence shown here is derived from an EMBL/GenBank/DDBJ whole genome shotgun (WGS) entry which is preliminary data.</text>
</comment>
<dbReference type="InterPro" id="IPR045079">
    <property type="entry name" value="Oxoprolinase-like"/>
</dbReference>
<dbReference type="GO" id="GO:0017168">
    <property type="term" value="F:5-oxoprolinase (ATP-hydrolyzing) activity"/>
    <property type="evidence" value="ECO:0007669"/>
    <property type="project" value="TreeGrafter"/>
</dbReference>
<proteinExistence type="predicted"/>
<dbReference type="PANTHER" id="PTHR11365:SF2">
    <property type="entry name" value="5-OXOPROLINASE"/>
    <property type="match status" value="1"/>
</dbReference>
<dbReference type="EMBL" id="DVJP01000039">
    <property type="protein sequence ID" value="HIS76356.1"/>
    <property type="molecule type" value="Genomic_DNA"/>
</dbReference>
<dbReference type="Proteomes" id="UP000824002">
    <property type="component" value="Unassembled WGS sequence"/>
</dbReference>
<dbReference type="GO" id="GO:0005829">
    <property type="term" value="C:cytosol"/>
    <property type="evidence" value="ECO:0007669"/>
    <property type="project" value="TreeGrafter"/>
</dbReference>
<dbReference type="InterPro" id="IPR002821">
    <property type="entry name" value="Hydantoinase_A"/>
</dbReference>
<feature type="compositionally biased region" description="Basic and acidic residues" evidence="1">
    <location>
        <begin position="623"/>
        <end position="632"/>
    </location>
</feature>
<evidence type="ECO:0000313" key="4">
    <source>
        <dbReference type="EMBL" id="HIS76356.1"/>
    </source>
</evidence>
<dbReference type="Pfam" id="PF01968">
    <property type="entry name" value="Hydantoinase_A"/>
    <property type="match status" value="1"/>
</dbReference>
<feature type="domain" description="Hydantoinase/oxoprolinase N-terminal" evidence="3">
    <location>
        <begin position="5"/>
        <end position="166"/>
    </location>
</feature>
<dbReference type="GO" id="GO:0006749">
    <property type="term" value="P:glutathione metabolic process"/>
    <property type="evidence" value="ECO:0007669"/>
    <property type="project" value="TreeGrafter"/>
</dbReference>
<feature type="region of interest" description="Disordered" evidence="1">
    <location>
        <begin position="623"/>
        <end position="650"/>
    </location>
</feature>
<dbReference type="SUPFAM" id="SSF53067">
    <property type="entry name" value="Actin-like ATPase domain"/>
    <property type="match status" value="1"/>
</dbReference>
<name>A0A9D1JZK5_9FIRM</name>
<evidence type="ECO:0000313" key="5">
    <source>
        <dbReference type="Proteomes" id="UP000824002"/>
    </source>
</evidence>
<evidence type="ECO:0000256" key="1">
    <source>
        <dbReference type="SAM" id="MobiDB-lite"/>
    </source>
</evidence>
<evidence type="ECO:0000259" key="3">
    <source>
        <dbReference type="Pfam" id="PF05378"/>
    </source>
</evidence>
<reference evidence="4" key="1">
    <citation type="submission" date="2020-10" db="EMBL/GenBank/DDBJ databases">
        <authorList>
            <person name="Gilroy R."/>
        </authorList>
    </citation>
    <scope>NUCLEOTIDE SEQUENCE</scope>
    <source>
        <strain evidence="4">CHK199-13235</strain>
    </source>
</reference>
<protein>
    <submittedName>
        <fullName evidence="4">Hydantoinase/oxoprolinase family protein</fullName>
    </submittedName>
</protein>
<evidence type="ECO:0000259" key="2">
    <source>
        <dbReference type="Pfam" id="PF01968"/>
    </source>
</evidence>
<dbReference type="AlphaFoldDB" id="A0A9D1JZK5"/>
<organism evidence="4 5">
    <name type="scientific">Candidatus Merdivicinus excrementipullorum</name>
    <dbReference type="NCBI Taxonomy" id="2840867"/>
    <lineage>
        <taxon>Bacteria</taxon>
        <taxon>Bacillati</taxon>
        <taxon>Bacillota</taxon>
        <taxon>Clostridia</taxon>
        <taxon>Eubacteriales</taxon>
        <taxon>Oscillospiraceae</taxon>
        <taxon>Oscillospiraceae incertae sedis</taxon>
        <taxon>Candidatus Merdivicinus</taxon>
    </lineage>
</organism>